<comment type="subcellular location">
    <subcellularLocation>
        <location evidence="1">Nucleus</location>
        <location evidence="1">Nucleolus</location>
    </subcellularLocation>
</comment>
<dbReference type="SMART" id="SM01344">
    <property type="entry name" value="NUC194"/>
    <property type="match status" value="1"/>
</dbReference>
<sequence>MTEASATSNFDNYILELHGNLDRLREIPDVDEQCAVLIGDLAQAYSEHPSPMQTAICLSALFSGQKNILTFLRRASSKPELKRTKIEILQFLKFFVESASNKILPYAVELKTVLLIIFNVDSASDVRAGTFPVLSQLIELSAGFADMESEIDKMATTFIDLIGLQSTKTTATIKGLSLAFLGLLCKCFPEHMRKYSDPLLIGQYLKYLHEHLVRDVVKFEMLIAAGAMEGLIYYLVNFVPSAISAVQPTLIRNKSKDDEKRIKEEQIRCESDLKRVYIYASRAIQTQDQTNLNRYALVKAGLELFAQHSTLFTEYLYDDYPEILRCLRAWNIHDNYDVKKIAQRAYDTFLLGVANALKEPNIKTQEQRRRAVQTFQYFIKEFRDKIDSPELEIRDLAMGIRGYGIFANACKLYGTEEDVKFMFVGLIQRCEQIAMPTISLSQAADVFDERFYALPNLLDALSAIIIEMTNIGEEFLGPLERLTVMTIDYYPRYQPKPQATTCSSVIKMILALQTKPTCYKPFLTRIVNQAIIRCCSHPLKSTVEQQLEDVEPDLPEEQAKSLLAIGKTITYENYIPLWKIILNVTSLKEFDTSTYPIFDRQNMLVSLYDEMIDSILHIIDRLDLSVDKEKTEDENDDGTTTTDPVFGMKPMKPKDFEIFYNLVDFCQDLLPEQSPDLFQKWIFRFLYEIISASTKYPLVSGIYRFTTLVMNICLKLNFFKSDRLVPTTRGGIEMMDIDINENEQVASVCTLVRRFAHEVLSRQKQYRDDLLVACLQFIISLPSECIDYDFADYVPTIQLALSIGLTYLPLAEQTINSLERWSQSTSLNLSNYYDQILPYLDDFLRLSHDQGDDVNVRAIISTLQEKTRMSSRSKHVLPTRMLKKAKQIKHLFEDSDIRRVQFRILKYLGSIGNRTNHYLIDNTSNYLVKEAVAWDNENHLTFNVPFDDIKPTIHLDIFLPRIIDLASHCSDRQTKITACELLQSIMLYMIGKSANNRSNAAASYEKLYARLFPAVLELSCDSDTFTKTLFTTFMIQIIHWFTKNQNYENPETMSMLDTFMDGMISGRNASIRDFSGVCLKEFLKWAVKHAGGFDKPAYLKNATSILKRILSFSMHPNTFKRLGSALAWNSIYTLFRESETLIDVYTFQLLYVFVESLAIAQGDDPSLGTQQQAIGALSHVQRIIKEKSSVFIKETPKRHRPPSWTEATLEIAVRWLLRQCGRIETESRRKCIELVCTFIPLLPGVRSIREYFDLKVKSDGNVYFIERFEGSLNKENKTKFKANLANQPCLTDMTEQFSIPTVYQWLDTVIASLDCYTWAFSQGYLNPLLFQDNHQQSHLIVALLYFITKVSMSTLYNIVTYFPPSTQTHVFTPTDISQFETAKCTVIVRLLNFITALWSKYPQDTLRAIDSSFYNNDLTTLILTCVFNPTQLGFDINNEEINKKLPERIRSLLKSMTTHLPDQLLQSFHDIALKMTKTDGLYSVTKQLDQNPIQWPLIFTITRGLRLLHDVRLLPRPQEPDQYAKELWMTMLAKMINHEEDFDKANLVLTVDTQRGLQSLFDYIIYLGIKPTEVLPHFFQSNRIHTDSGMTTIGTYLLTLFKHQITSWLGTTPHFITDNVGETNTIEQCRPAATFLSTVLDLCSREKDIRQKYGPQFIDGIYTCWPQFSSLYYSTNVDDKLLIVTLLTKTFIIDSHQLILHEQFNNISQMYLLLLTDKQLNLTFKIRLLDLLAFFASIDLDESLSEEKRKKWSNDLCRTLRQFTSDCFPLKSTEFSVGTQEYHDFQAAIRKILSALELSSSFILLELLIWMLCCEQHHAFEEEILFSISRFVINLNNHVKQTNLLDYVYSIIFGKNSLFRTEHRLNALEKLILKILTSVRKITLIEFYKKYVCTLVIDELDVKIDLSSQALISILINKVCTYRLIDHMYTILNKDDIFGLNSLIAKTFYEHIKKQEEARKILNVELPISAIKVGPIFDGKELTKHVITRSRGQFVDGKLMKSMELILAGVNTNEKQIKLNLTRALAASSFNCLISLLICTQTEAKLYKAFIFDANPAKDEYVFENLIDSEQKYTFPLELERYYKKDKRTLLNILCKKILTTSKSDNPSHQQRLSSTPRYLSSQYLFGSSLTDELAVFDFTSAAVNQQHNDLSKSLSSSLSDNTSTNSTNLLNQKKLDDDKPALIEGSDDEIGSEFIDMEMDELNLHPCMVPMVCLLKHMETNGIIPINDNFSHSSEMPLWMICVYKKFSDPLISFNIKLFLMRLIIHTHTIFKPYARYWLTPIIQMCNQMFENSSEGLNTFIIDTIVILLSWHKQAIPSELDSIAVQRLIEHLFSNCSHRNPIVMKSNLDLIKKLIECWKERVHSPTVILYKLISEPDLKSKQNAIGLSLVGILLANEILPYYVAPAPVGNLPPVTTGSSISTVPNDLTEDKFNDTILKNMKNTYRNIYAAAAEVIGMLLNVKRVKSESTQRLLEQLSLILKWHNSQGLSDTYVTCIYSIQKHYPAIVEKTVMNKLIFGLKKMYGDIKIECLESLIANITEFDSAYMELRAAGILDILIHKDFGIRGVALRLLHKLLPKLTHEQLYEIAQILFVDGPNECQIWTLEIYKWMYDYITNYLTKAMKTSITPLSEMFYHHVREQLLQLLSSKNEFIRVNCRNFWCDAKRLSTSSQHRLLALVDQLYSIKTENEYLNYCTNFLLERTTHSPDYNHFIFENPLDKCLFQEFPLACNWRQRHHTYMMPLFTLQSQSMIDPSVSTATNLMTMDPVQFMQTLSDNNNNPDQQQSTTNSPSPMILQTQEMSGRQQFLPTQMLDNNNGSYNWLKQTSTLDSINTFALPTLGTQTKKTTSLIVDVDNTNKKPKINAQSNTQNQYDEQDDDIFRLKRRFLKDSGQLHAAYFARRQNEKKEDEKQFLNEIKLKQENQVEKYRTYRIGELPDIQIRYSDIIIPLQALAQYDNHIARLLYASLFTSILNALEDKLSPDEYYTIINTIQHRFDVMLSQSEIFYPSFVAAILDIVLSKPEQIQISAQYISASTIASHLESVGILTIECFIRLNQMNESQLNTFGPLKKKLKSDPDLNNQLYKKIDQWLELAKCYRSLANYDDVRGIFSQTPGLKSITLRAIEEESHADFLLALNSYVTALEQYPLTDETANDPILELEHEFWTQSMLNCCNQLNNWTIMSKHIFIDNTTFDTLWSNAHQLNYLMPYAIRAKLKLLISGNEKEQLEQDDLCQFFNNLSTNSNNTVATANVETTFVKRSYIEKQYPFELATFFLYQKDFDRAKYYIQYAKEQFLLRWSTLSRLSEYGRKTTIQLIQPYYELDQFLVFIEQNLPLLKSLENRYLTNNKSDTTTRDLFLERVHNDLLSQWQLPDVIRSSVQTWDDIVTNRSLFLDILDELIGGPRMTFTSRLKATEFDPLLVDYKVQSLLDMSYCALRQRNFKLALTKLNETRNRLDLCQNPLIKSIYWNEIYCDVHLKRHQIQSSTSTLSSLLSTSVAKELKKMEIKIYSLKIIDQQTAQLNSTYIQLNSQFCRTVIDFLLAHPQAYHNYEHDEKIPQAKQKQLEMFLYGLENNSQQIQQADCLIYELFNKCVNILKDNIEKQETDLQSLSISIRQAKENILSRDYNELASVCDDYLRRYENNEDENNLMANLFTGGHGNDIAKLVVKSVLLSMKYGSNEGVKRFSRLLQIVDLYPDTMDLIADKLQEIPCWMFFDCLYQITAHLDKPIALKLYPLIEQIVQLYPQSIVYPFKLSYETLQNSITDPILKHNLDSIHEKLNRYTPLVNEFIEALNQLNPQQQFDAWSKELFHLLTNDPSTRDIDKLKSHLRKLNEILLSNCVNLDETNDNQYILVNTQESLNSNENDNTSSKSKITSIRILFKNTVEKEFNDLFGRDGELFSTVSLGDARLVLGNISLKLKTIIQDKSNINDYSTWFSSTFQQQNRILDKSSIRELEIPGQYSSKKKPLMEHHIKIVGFDEKLLVLHSLRLPKRITIRGNDENDYRFLVKAGEDIRQDQRIEALFSIMNDLYDNDPNCNQSNSAHIAVRTYKVIPMSSKLGMIEWLDNTRPLKDLIEESYNSQELDVITNQGQHPRKLYQDYVTTTYQTAKPAAKTANNTLMYAELFLSLTKDQVREEFNRIQSVVPADLLRRAYYKIANSHEGFYTLRRQFITSYAVLCTSQYILGIGDRHQSNFLIDTTSGQIIGIDFGSAFNAATIHLPVPELIPIRLTRQLTQLMSPVGTAGLFRATMIQTMNALRENSDLLLSTMDVFIKEPLMEWMEHALRTSKQVAQNETNIVDSDDTYAKDRIKSARLKLNGINPAVITGSDLKLNNFLRSSNLKEARRRMEKVVAGDRIETKRAQILLQYNSSRHHKLTVDEQIDCIIDQATDVDILGRSWAGLETFM</sequence>
<evidence type="ECO:0000313" key="13">
    <source>
        <dbReference type="EMBL" id="CAF3183789.1"/>
    </source>
</evidence>
<dbReference type="InterPro" id="IPR046804">
    <property type="entry name" value="DNA-PKcs_N"/>
</dbReference>
<evidence type="ECO:0000256" key="7">
    <source>
        <dbReference type="ARBA" id="ARBA00023242"/>
    </source>
</evidence>
<comment type="caution">
    <text evidence="13">The sequence shown here is derived from an EMBL/GenBank/DDBJ whole genome shotgun (WGS) entry which is preliminary data.</text>
</comment>
<feature type="domain" description="PI3K/PI4K catalytic" evidence="10">
    <location>
        <begin position="3978"/>
        <end position="4321"/>
    </location>
</feature>
<dbReference type="Pfam" id="PF19704">
    <property type="entry name" value="DNAPKcs_CC5"/>
    <property type="match status" value="1"/>
</dbReference>
<dbReference type="InterPro" id="IPR016024">
    <property type="entry name" value="ARM-type_fold"/>
</dbReference>
<dbReference type="PANTHER" id="PTHR11139">
    <property type="entry name" value="ATAXIA TELANGIECTASIA MUTATED ATM -RELATED"/>
    <property type="match status" value="1"/>
</dbReference>
<feature type="region of interest" description="Disordered" evidence="9">
    <location>
        <begin position="2153"/>
        <end position="2172"/>
    </location>
</feature>
<dbReference type="Pfam" id="PF08163">
    <property type="entry name" value="DNAPKcs_CC3"/>
    <property type="match status" value="2"/>
</dbReference>
<dbReference type="Proteomes" id="UP000663825">
    <property type="component" value="Unassembled WGS sequence"/>
</dbReference>
<reference evidence="13" key="1">
    <citation type="submission" date="2021-02" db="EMBL/GenBank/DDBJ databases">
        <authorList>
            <person name="Nowell W R."/>
        </authorList>
    </citation>
    <scope>NUCLEOTIDE SEQUENCE</scope>
</reference>
<dbReference type="Gene3D" id="1.10.1070.11">
    <property type="entry name" value="Phosphatidylinositol 3-/4-kinase, catalytic domain"/>
    <property type="match status" value="1"/>
</dbReference>
<dbReference type="GO" id="GO:0005730">
    <property type="term" value="C:nucleolus"/>
    <property type="evidence" value="ECO:0007669"/>
    <property type="project" value="UniProtKB-SubCell"/>
</dbReference>
<evidence type="ECO:0000259" key="11">
    <source>
        <dbReference type="PROSITE" id="PS51189"/>
    </source>
</evidence>
<feature type="region of interest" description="Disordered" evidence="9">
    <location>
        <begin position="2773"/>
        <end position="2794"/>
    </location>
</feature>
<dbReference type="InterPro" id="IPR045581">
    <property type="entry name" value="DNAPKcs_CC5"/>
</dbReference>
<proteinExistence type="inferred from homology"/>
<dbReference type="Pfam" id="PF00454">
    <property type="entry name" value="PI3_PI4_kinase"/>
    <property type="match status" value="1"/>
</dbReference>
<dbReference type="SUPFAM" id="SSF56112">
    <property type="entry name" value="Protein kinase-like (PK-like)"/>
    <property type="match status" value="1"/>
</dbReference>
<dbReference type="PROSITE" id="PS50290">
    <property type="entry name" value="PI3_4_KINASE_3"/>
    <property type="match status" value="1"/>
</dbReference>
<dbReference type="InterPro" id="IPR000403">
    <property type="entry name" value="PI3/4_kinase_cat_dom"/>
</dbReference>
<protein>
    <recommendedName>
        <fullName evidence="3">DNA-dependent protein kinase catalytic subunit</fullName>
    </recommendedName>
</protein>
<accession>A0A817PT44</accession>
<evidence type="ECO:0000256" key="6">
    <source>
        <dbReference type="ARBA" id="ARBA00022763"/>
    </source>
</evidence>
<evidence type="ECO:0000256" key="1">
    <source>
        <dbReference type="ARBA" id="ARBA00004604"/>
    </source>
</evidence>
<evidence type="ECO:0000256" key="5">
    <source>
        <dbReference type="ARBA" id="ARBA00022553"/>
    </source>
</evidence>
<dbReference type="InterPro" id="IPR014009">
    <property type="entry name" value="PIK_FAT"/>
</dbReference>
<feature type="coiled-coil region" evidence="8">
    <location>
        <begin position="3593"/>
        <end position="3620"/>
    </location>
</feature>
<dbReference type="GO" id="GO:0006303">
    <property type="term" value="P:double-strand break repair via nonhomologous end joining"/>
    <property type="evidence" value="ECO:0007669"/>
    <property type="project" value="InterPro"/>
</dbReference>
<name>A0A817PT44_9BILA</name>
<keyword evidence="4" id="KW-0418">Kinase</keyword>
<feature type="compositionally biased region" description="Low complexity" evidence="9">
    <location>
        <begin position="2775"/>
        <end position="2790"/>
    </location>
</feature>
<evidence type="ECO:0000256" key="2">
    <source>
        <dbReference type="ARBA" id="ARBA00011031"/>
    </source>
</evidence>
<dbReference type="SMART" id="SM00146">
    <property type="entry name" value="PI3Kc"/>
    <property type="match status" value="1"/>
</dbReference>
<evidence type="ECO:0000313" key="14">
    <source>
        <dbReference type="Proteomes" id="UP000663825"/>
    </source>
</evidence>
<keyword evidence="8" id="KW-0175">Coiled coil</keyword>
<dbReference type="InterPro" id="IPR003152">
    <property type="entry name" value="FATC_dom"/>
</dbReference>
<organism evidence="13 14">
    <name type="scientific">Rotaria socialis</name>
    <dbReference type="NCBI Taxonomy" id="392032"/>
    <lineage>
        <taxon>Eukaryota</taxon>
        <taxon>Metazoa</taxon>
        <taxon>Spiralia</taxon>
        <taxon>Gnathifera</taxon>
        <taxon>Rotifera</taxon>
        <taxon>Eurotatoria</taxon>
        <taxon>Bdelloidea</taxon>
        <taxon>Philodinida</taxon>
        <taxon>Philodinidae</taxon>
        <taxon>Rotaria</taxon>
    </lineage>
</organism>
<keyword evidence="6" id="KW-0227">DNA damage</keyword>
<dbReference type="Pfam" id="PF20500">
    <property type="entry name" value="DNA-PKcs_N"/>
    <property type="match status" value="1"/>
</dbReference>
<feature type="domain" description="FATC" evidence="12">
    <location>
        <begin position="4374"/>
        <end position="4406"/>
    </location>
</feature>
<evidence type="ECO:0000256" key="9">
    <source>
        <dbReference type="SAM" id="MobiDB-lite"/>
    </source>
</evidence>
<dbReference type="PROSITE" id="PS51189">
    <property type="entry name" value="FAT"/>
    <property type="match status" value="1"/>
</dbReference>
<evidence type="ECO:0000259" key="12">
    <source>
        <dbReference type="PROSITE" id="PS51190"/>
    </source>
</evidence>
<dbReference type="CDD" id="cd05172">
    <property type="entry name" value="PIKKc_DNA-PK"/>
    <property type="match status" value="1"/>
</dbReference>
<keyword evidence="5" id="KW-0597">Phosphoprotein</keyword>
<dbReference type="InterPro" id="IPR012582">
    <property type="entry name" value="DNAPKcs_CC3"/>
</dbReference>
<dbReference type="Gene3D" id="3.30.1010.10">
    <property type="entry name" value="Phosphatidylinositol 3-kinase Catalytic Subunit, Chain A, domain 4"/>
    <property type="match status" value="1"/>
</dbReference>
<evidence type="ECO:0000256" key="4">
    <source>
        <dbReference type="ARBA" id="ARBA00022527"/>
    </source>
</evidence>
<dbReference type="SUPFAM" id="SSF48371">
    <property type="entry name" value="ARM repeat"/>
    <property type="match status" value="4"/>
</dbReference>
<evidence type="ECO:0000259" key="10">
    <source>
        <dbReference type="PROSITE" id="PS50290"/>
    </source>
</evidence>
<dbReference type="EMBL" id="CAJNXB010001635">
    <property type="protein sequence ID" value="CAF3183789.1"/>
    <property type="molecule type" value="Genomic_DNA"/>
</dbReference>
<dbReference type="PANTHER" id="PTHR11139:SF68">
    <property type="entry name" value="DNA-DEPENDENT PROTEIN KINASE CATALYTIC SUBUNIT"/>
    <property type="match status" value="1"/>
</dbReference>
<dbReference type="PROSITE" id="PS51190">
    <property type="entry name" value="FATC"/>
    <property type="match status" value="1"/>
</dbReference>
<dbReference type="InterPro" id="IPR003151">
    <property type="entry name" value="PIK-rel_kinase_FAT"/>
</dbReference>
<keyword evidence="4" id="KW-0723">Serine/threonine-protein kinase</keyword>
<keyword evidence="4" id="KW-0808">Transferase</keyword>
<feature type="domain" description="FAT" evidence="11">
    <location>
        <begin position="3073"/>
        <end position="3758"/>
    </location>
</feature>
<dbReference type="InterPro" id="IPR046803">
    <property type="entry name" value="DNAPKcs_CC1-2"/>
</dbReference>
<dbReference type="SMART" id="SM01343">
    <property type="entry name" value="FATC"/>
    <property type="match status" value="1"/>
</dbReference>
<dbReference type="InterPro" id="IPR036940">
    <property type="entry name" value="PI3/4_kinase_cat_sf"/>
</dbReference>
<dbReference type="GO" id="GO:0004677">
    <property type="term" value="F:DNA-dependent protein kinase activity"/>
    <property type="evidence" value="ECO:0007669"/>
    <property type="project" value="InterPro"/>
</dbReference>
<dbReference type="InterPro" id="IPR011009">
    <property type="entry name" value="Kinase-like_dom_sf"/>
</dbReference>
<gene>
    <name evidence="13" type="ORF">TIS948_LOCUS11513</name>
</gene>
<dbReference type="OrthoDB" id="431717at2759"/>
<dbReference type="InterPro" id="IPR037706">
    <property type="entry name" value="DNA-PK_dom"/>
</dbReference>
<evidence type="ECO:0000256" key="3">
    <source>
        <dbReference type="ARBA" id="ARBA00018077"/>
    </source>
</evidence>
<evidence type="ECO:0000256" key="8">
    <source>
        <dbReference type="SAM" id="Coils"/>
    </source>
</evidence>
<dbReference type="GO" id="GO:0000723">
    <property type="term" value="P:telomere maintenance"/>
    <property type="evidence" value="ECO:0007669"/>
    <property type="project" value="TreeGrafter"/>
</dbReference>
<comment type="similarity">
    <text evidence="2">Belongs to the PI3/PI4-kinase family.</text>
</comment>
<keyword evidence="7" id="KW-0539">Nucleus</keyword>
<dbReference type="InterPro" id="IPR050517">
    <property type="entry name" value="DDR_Repair_Kinase"/>
</dbReference>
<dbReference type="Pfam" id="PF20502">
    <property type="entry name" value="DNAPKcs_CC1-2"/>
    <property type="match status" value="1"/>
</dbReference>
<dbReference type="Pfam" id="PF02259">
    <property type="entry name" value="FAT"/>
    <property type="match status" value="1"/>
</dbReference>